<feature type="region of interest" description="Disordered" evidence="1">
    <location>
        <begin position="1"/>
        <end position="79"/>
    </location>
</feature>
<name>A0ABR3Q9R1_9TREE</name>
<reference evidence="2 3" key="1">
    <citation type="submission" date="2023-08" db="EMBL/GenBank/DDBJ databases">
        <title>Annotated Genome Sequence of Vanrija albida AlHP1.</title>
        <authorList>
            <person name="Herzog R."/>
        </authorList>
    </citation>
    <scope>NUCLEOTIDE SEQUENCE [LARGE SCALE GENOMIC DNA]</scope>
    <source>
        <strain evidence="2 3">AlHP1</strain>
    </source>
</reference>
<keyword evidence="3" id="KW-1185">Reference proteome</keyword>
<accession>A0ABR3Q9R1</accession>
<proteinExistence type="predicted"/>
<sequence>MPPTRAHSPAPAPSRPSSPASRPSSPASPHRPAAAPLPSPDTGEPLRDRFGTTPRSVSAPKPVRASTAPTPAAAYKGPSPADLRECLTRHVFPVPPRSPLLMPDGTVPLSIHGADVDLAIAQAQFRAAAAAAPRIRVQHHAHLASLLFDEVHRVKARPGPGASGTDYAKRVAEWHTEAEDCAAYSREPDAHPPLFEVVVEHVNDFLSVRRNYEPTRAPVTTAGWMRPSARDASSPGDWLCYSDEKPRAALKFKHLFTDRDLDQILLAASAEKDDRVGGAIPLSHGFEVWVNDEERVCNSGTLGGNAAKACLLAWSDAHYYRTRWTVLFNGRRAIVCYLAKPDTLFVSSVIHHDAGLFRAALTPTLMLFALATIDRRPSITMSNEALKFYQFPG</sequence>
<comment type="caution">
    <text evidence="2">The sequence shown here is derived from an EMBL/GenBank/DDBJ whole genome shotgun (WGS) entry which is preliminary data.</text>
</comment>
<gene>
    <name evidence="2" type="ORF">Q8F55_002198</name>
</gene>
<feature type="compositionally biased region" description="Low complexity" evidence="1">
    <location>
        <begin position="17"/>
        <end position="36"/>
    </location>
</feature>
<evidence type="ECO:0000313" key="3">
    <source>
        <dbReference type="Proteomes" id="UP001565368"/>
    </source>
</evidence>
<dbReference type="RefSeq" id="XP_069211191.1">
    <property type="nucleotide sequence ID" value="XM_069350805.1"/>
</dbReference>
<dbReference type="Proteomes" id="UP001565368">
    <property type="component" value="Unassembled WGS sequence"/>
</dbReference>
<evidence type="ECO:0000313" key="2">
    <source>
        <dbReference type="EMBL" id="KAL1411247.1"/>
    </source>
</evidence>
<evidence type="ECO:0000256" key="1">
    <source>
        <dbReference type="SAM" id="MobiDB-lite"/>
    </source>
</evidence>
<dbReference type="EMBL" id="JBBXJM010000002">
    <property type="protein sequence ID" value="KAL1411247.1"/>
    <property type="molecule type" value="Genomic_DNA"/>
</dbReference>
<organism evidence="2 3">
    <name type="scientific">Vanrija albida</name>
    <dbReference type="NCBI Taxonomy" id="181172"/>
    <lineage>
        <taxon>Eukaryota</taxon>
        <taxon>Fungi</taxon>
        <taxon>Dikarya</taxon>
        <taxon>Basidiomycota</taxon>
        <taxon>Agaricomycotina</taxon>
        <taxon>Tremellomycetes</taxon>
        <taxon>Trichosporonales</taxon>
        <taxon>Trichosporonaceae</taxon>
        <taxon>Vanrija</taxon>
    </lineage>
</organism>
<protein>
    <submittedName>
        <fullName evidence="2">Uncharacterized protein</fullName>
    </submittedName>
</protein>
<dbReference type="GeneID" id="95983241"/>